<evidence type="ECO:0000313" key="1">
    <source>
        <dbReference type="EMBL" id="MBW0474218.1"/>
    </source>
</evidence>
<reference evidence="1" key="1">
    <citation type="submission" date="2021-03" db="EMBL/GenBank/DDBJ databases">
        <title>Draft genome sequence of rust myrtle Austropuccinia psidii MF-1, a brazilian biotype.</title>
        <authorList>
            <person name="Quecine M.C."/>
            <person name="Pachon D.M.R."/>
            <person name="Bonatelli M.L."/>
            <person name="Correr F.H."/>
            <person name="Franceschini L.M."/>
            <person name="Leite T.F."/>
            <person name="Margarido G.R.A."/>
            <person name="Almeida C.A."/>
            <person name="Ferrarezi J.A."/>
            <person name="Labate C.A."/>
        </authorList>
    </citation>
    <scope>NUCLEOTIDE SEQUENCE</scope>
    <source>
        <strain evidence="1">MF-1</strain>
    </source>
</reference>
<organism evidence="1 2">
    <name type="scientific">Austropuccinia psidii MF-1</name>
    <dbReference type="NCBI Taxonomy" id="1389203"/>
    <lineage>
        <taxon>Eukaryota</taxon>
        <taxon>Fungi</taxon>
        <taxon>Dikarya</taxon>
        <taxon>Basidiomycota</taxon>
        <taxon>Pucciniomycotina</taxon>
        <taxon>Pucciniomycetes</taxon>
        <taxon>Pucciniales</taxon>
        <taxon>Sphaerophragmiaceae</taxon>
        <taxon>Austropuccinia</taxon>
    </lineage>
</organism>
<dbReference type="AlphaFoldDB" id="A0A9Q3GNK6"/>
<evidence type="ECO:0000313" key="2">
    <source>
        <dbReference type="Proteomes" id="UP000765509"/>
    </source>
</evidence>
<protein>
    <submittedName>
        <fullName evidence="1">Uncharacterized protein</fullName>
    </submittedName>
</protein>
<keyword evidence="2" id="KW-1185">Reference proteome</keyword>
<comment type="caution">
    <text evidence="1">The sequence shown here is derived from an EMBL/GenBank/DDBJ whole genome shotgun (WGS) entry which is preliminary data.</text>
</comment>
<name>A0A9Q3GNK6_9BASI</name>
<dbReference type="EMBL" id="AVOT02003667">
    <property type="protein sequence ID" value="MBW0474218.1"/>
    <property type="molecule type" value="Genomic_DNA"/>
</dbReference>
<accession>A0A9Q3GNK6</accession>
<sequence>MEKDPKEGECVDSKNDFKLYQQNNGNFEDRYKKGGGFEDLEEGELSENTQSLAGLGILELNQKELYDSYGQIFCFSNISLPRSTDLFNQNQGITAIVTNDFQYQNGILEDLPEYGGEEYYIILPMISFEELYYELDSPTIKTKYLS</sequence>
<dbReference type="Proteomes" id="UP000765509">
    <property type="component" value="Unassembled WGS sequence"/>
</dbReference>
<gene>
    <name evidence="1" type="ORF">O181_013933</name>
</gene>
<proteinExistence type="predicted"/>